<dbReference type="Proteomes" id="UP000427906">
    <property type="component" value="Chromosome"/>
</dbReference>
<dbReference type="SMART" id="SM00248">
    <property type="entry name" value="ANK"/>
    <property type="match status" value="7"/>
</dbReference>
<dbReference type="PROSITE" id="PS50088">
    <property type="entry name" value="ANK_REPEAT"/>
    <property type="match status" value="2"/>
</dbReference>
<evidence type="ECO:0000256" key="2">
    <source>
        <dbReference type="ARBA" id="ARBA00023043"/>
    </source>
</evidence>
<dbReference type="Gene3D" id="1.25.40.20">
    <property type="entry name" value="Ankyrin repeat-containing domain"/>
    <property type="match status" value="2"/>
</dbReference>
<gene>
    <name evidence="4" type="ORF">DSCA_22630</name>
</gene>
<sequence length="364" mass="39127">MAPDALGTAEDLIRPVRRQEWALLRGLLSLGLPPDRRDDRGRSALMLLAGTPMPRKGIAPGAVVTGAGILIDLGADVNARDHQGHTALILASRSGAADLFDRLISEGADLNAASEDGRTALTEAISRGHGAMVARLIQCGADPNATIRTGKRTRFPLGMAVANRDAGMVGRLIAAGATIPPDGRSACDLFQKAAPQPEIVRLLAGSGVDLNRRDELNRYPLSTVMRHGPPESAAAMIDAGAAPHLEDWRGQQPLMVFVKNGQAALVRLCVETSDRIRQDPEIMRNAMYWAVRSARVEVVRTLLEYGTFFNRMAEVEALLQWAEVPPESPHARDRILALFRDRIGTGAGRQNKGSAVMITGRPKG</sequence>
<reference evidence="4 5" key="1">
    <citation type="submission" date="2019-11" db="EMBL/GenBank/DDBJ databases">
        <title>Comparative genomics of hydrocarbon-degrading Desulfosarcina strains.</title>
        <authorList>
            <person name="Watanabe M."/>
            <person name="Kojima H."/>
            <person name="Fukui M."/>
        </authorList>
    </citation>
    <scope>NUCLEOTIDE SEQUENCE [LARGE SCALE GENOMIC DNA]</scope>
    <source>
        <strain evidence="4 5">PL12</strain>
    </source>
</reference>
<dbReference type="SUPFAM" id="SSF48403">
    <property type="entry name" value="Ankyrin repeat"/>
    <property type="match status" value="1"/>
</dbReference>
<dbReference type="InterPro" id="IPR036770">
    <property type="entry name" value="Ankyrin_rpt-contain_sf"/>
</dbReference>
<feature type="repeat" description="ANK" evidence="3">
    <location>
        <begin position="116"/>
        <end position="148"/>
    </location>
</feature>
<dbReference type="RefSeq" id="WP_167527716.1">
    <property type="nucleotide sequence ID" value="NZ_AP021874.1"/>
</dbReference>
<keyword evidence="1" id="KW-0677">Repeat</keyword>
<evidence type="ECO:0000256" key="3">
    <source>
        <dbReference type="PROSITE-ProRule" id="PRU00023"/>
    </source>
</evidence>
<accession>A0A5K7YIG2</accession>
<keyword evidence="2 3" id="KW-0040">ANK repeat</keyword>
<organism evidence="4 5">
    <name type="scientific">Desulfosarcina alkanivorans</name>
    <dbReference type="NCBI Taxonomy" id="571177"/>
    <lineage>
        <taxon>Bacteria</taxon>
        <taxon>Pseudomonadati</taxon>
        <taxon>Thermodesulfobacteriota</taxon>
        <taxon>Desulfobacteria</taxon>
        <taxon>Desulfobacterales</taxon>
        <taxon>Desulfosarcinaceae</taxon>
        <taxon>Desulfosarcina</taxon>
    </lineage>
</organism>
<dbReference type="InterPro" id="IPR051165">
    <property type="entry name" value="Multifunctional_ANK_Repeat"/>
</dbReference>
<dbReference type="InterPro" id="IPR002110">
    <property type="entry name" value="Ankyrin_rpt"/>
</dbReference>
<dbReference type="PANTHER" id="PTHR24123">
    <property type="entry name" value="ANKYRIN REPEAT-CONTAINING"/>
    <property type="match status" value="1"/>
</dbReference>
<dbReference type="PANTHER" id="PTHR24123:SF33">
    <property type="entry name" value="PROTEIN HOS4"/>
    <property type="match status" value="1"/>
</dbReference>
<evidence type="ECO:0000313" key="5">
    <source>
        <dbReference type="Proteomes" id="UP000427906"/>
    </source>
</evidence>
<dbReference type="AlphaFoldDB" id="A0A5K7YIG2"/>
<dbReference type="KEGG" id="dalk:DSCA_22630"/>
<feature type="repeat" description="ANK" evidence="3">
    <location>
        <begin position="83"/>
        <end position="115"/>
    </location>
</feature>
<evidence type="ECO:0000313" key="4">
    <source>
        <dbReference type="EMBL" id="BBO68333.1"/>
    </source>
</evidence>
<keyword evidence="5" id="KW-1185">Reference proteome</keyword>
<protein>
    <submittedName>
        <fullName evidence="4">Uncharacterized protein</fullName>
    </submittedName>
</protein>
<evidence type="ECO:0000256" key="1">
    <source>
        <dbReference type="ARBA" id="ARBA00022737"/>
    </source>
</evidence>
<dbReference type="Pfam" id="PF12796">
    <property type="entry name" value="Ank_2"/>
    <property type="match status" value="2"/>
</dbReference>
<proteinExistence type="predicted"/>
<dbReference type="EMBL" id="AP021874">
    <property type="protein sequence ID" value="BBO68333.1"/>
    <property type="molecule type" value="Genomic_DNA"/>
</dbReference>
<dbReference type="PROSITE" id="PS50297">
    <property type="entry name" value="ANK_REP_REGION"/>
    <property type="match status" value="2"/>
</dbReference>
<name>A0A5K7YIG2_9BACT</name>